<evidence type="ECO:0000313" key="2">
    <source>
        <dbReference type="Proteomes" id="UP000018144"/>
    </source>
</evidence>
<sequence>MLIDSSLAGPCLPNLSTVIYQLVLRQPTSYPCHVKTLANTMHIEEGSP</sequence>
<proteinExistence type="predicted"/>
<protein>
    <submittedName>
        <fullName evidence="1">Uncharacterized protein</fullName>
    </submittedName>
</protein>
<name>U4LFA7_PYROM</name>
<keyword evidence="2" id="KW-1185">Reference proteome</keyword>
<organism evidence="1 2">
    <name type="scientific">Pyronema omphalodes (strain CBS 100304)</name>
    <name type="common">Pyronema confluens</name>
    <dbReference type="NCBI Taxonomy" id="1076935"/>
    <lineage>
        <taxon>Eukaryota</taxon>
        <taxon>Fungi</taxon>
        <taxon>Dikarya</taxon>
        <taxon>Ascomycota</taxon>
        <taxon>Pezizomycotina</taxon>
        <taxon>Pezizomycetes</taxon>
        <taxon>Pezizales</taxon>
        <taxon>Pyronemataceae</taxon>
        <taxon>Pyronema</taxon>
    </lineage>
</organism>
<reference evidence="1 2" key="1">
    <citation type="journal article" date="2013" name="PLoS Genet.">
        <title>The genome and development-dependent transcriptomes of Pyronema confluens: a window into fungal evolution.</title>
        <authorList>
            <person name="Traeger S."/>
            <person name="Altegoer F."/>
            <person name="Freitag M."/>
            <person name="Gabaldon T."/>
            <person name="Kempken F."/>
            <person name="Kumar A."/>
            <person name="Marcet-Houben M."/>
            <person name="Poggeler S."/>
            <person name="Stajich J.E."/>
            <person name="Nowrousian M."/>
        </authorList>
    </citation>
    <scope>NUCLEOTIDE SEQUENCE [LARGE SCALE GENOMIC DNA]</scope>
    <source>
        <strain evidence="2">CBS 100304</strain>
        <tissue evidence="1">Vegetative mycelium</tissue>
    </source>
</reference>
<dbReference type="Proteomes" id="UP000018144">
    <property type="component" value="Unassembled WGS sequence"/>
</dbReference>
<accession>U4LFA7</accession>
<evidence type="ECO:0000313" key="1">
    <source>
        <dbReference type="EMBL" id="CCX10177.1"/>
    </source>
</evidence>
<gene>
    <name evidence="1" type="ORF">PCON_09770</name>
</gene>
<dbReference type="AlphaFoldDB" id="U4LFA7"/>
<dbReference type="EMBL" id="HF935519">
    <property type="protein sequence ID" value="CCX10177.1"/>
    <property type="molecule type" value="Genomic_DNA"/>
</dbReference>